<organism evidence="1 2">
    <name type="scientific">Algibacter lectus</name>
    <dbReference type="NCBI Taxonomy" id="221126"/>
    <lineage>
        <taxon>Bacteria</taxon>
        <taxon>Pseudomonadati</taxon>
        <taxon>Bacteroidota</taxon>
        <taxon>Flavobacteriia</taxon>
        <taxon>Flavobacteriales</taxon>
        <taxon>Flavobacteriaceae</taxon>
        <taxon>Algibacter</taxon>
    </lineage>
</organism>
<dbReference type="AlphaFoldDB" id="A0A090WZT4"/>
<evidence type="ECO:0000313" key="1">
    <source>
        <dbReference type="EMBL" id="GAL80924.1"/>
    </source>
</evidence>
<protein>
    <recommendedName>
        <fullName evidence="3">Dihydrofolate synthase</fullName>
    </recommendedName>
</protein>
<evidence type="ECO:0008006" key="3">
    <source>
        <dbReference type="Google" id="ProtNLM"/>
    </source>
</evidence>
<gene>
    <name evidence="1" type="ORF">JCM19274_1550</name>
</gene>
<dbReference type="EMBL" id="BBNU01000012">
    <property type="protein sequence ID" value="GAL80924.1"/>
    <property type="molecule type" value="Genomic_DNA"/>
</dbReference>
<dbReference type="Proteomes" id="UP000029643">
    <property type="component" value="Unassembled WGS sequence"/>
</dbReference>
<name>A0A090WZT4_9FLAO</name>
<proteinExistence type="predicted"/>
<accession>A0A090WZT4</accession>
<sequence length="46" mass="5229">MFFSKYNLIGESYKSVDEAYKEAKEKANIDDFIFIGGSTFVVAEII</sequence>
<reference evidence="1 2" key="1">
    <citation type="journal article" date="2014" name="Genome Announc.">
        <title>Draft Genome Sequences of Marine Flavobacterium Algibacter lectus Strains SS8 and NR4.</title>
        <authorList>
            <person name="Takatani N."/>
            <person name="Nakanishi M."/>
            <person name="Meirelles P."/>
            <person name="Mino S."/>
            <person name="Suda W."/>
            <person name="Oshima K."/>
            <person name="Hattori M."/>
            <person name="Ohkuma M."/>
            <person name="Hosokawa M."/>
            <person name="Miyashita K."/>
            <person name="Thompson F.L."/>
            <person name="Niwa A."/>
            <person name="Sawabe T."/>
            <person name="Sawabe T."/>
        </authorList>
    </citation>
    <scope>NUCLEOTIDE SEQUENCE [LARGE SCALE GENOMIC DNA]</scope>
    <source>
        <strain evidence="2">JCM19274</strain>
    </source>
</reference>
<comment type="caution">
    <text evidence="1">The sequence shown here is derived from an EMBL/GenBank/DDBJ whole genome shotgun (WGS) entry which is preliminary data.</text>
</comment>
<evidence type="ECO:0000313" key="2">
    <source>
        <dbReference type="Proteomes" id="UP000029643"/>
    </source>
</evidence>